<evidence type="ECO:0000313" key="6">
    <source>
        <dbReference type="Proteomes" id="UP000503540"/>
    </source>
</evidence>
<evidence type="ECO:0000256" key="2">
    <source>
        <dbReference type="ARBA" id="ARBA00023125"/>
    </source>
</evidence>
<evidence type="ECO:0000259" key="4">
    <source>
        <dbReference type="PROSITE" id="PS50956"/>
    </source>
</evidence>
<dbReference type="PANTHER" id="PTHR30154">
    <property type="entry name" value="LEUCINE-RESPONSIVE REGULATORY PROTEIN"/>
    <property type="match status" value="1"/>
</dbReference>
<sequence>MLDNLNRYELYHTRRAPMSRTPAKLDELDLAILTAMHEYQKAGILELSRRTRVARATVQSRIGRMEESGVIASYDPQIDVTAAGFDVQAFVTLEIAQGALDAVAAELEAIPGVLEAYATTGSGDVLCRIGADSHAGLQSVLLSIDRTTSVVRSHSVIVLSTVVSRRTLPLLRTLTPAGTSKAPAYREVREG</sequence>
<dbReference type="Gene3D" id="1.10.10.10">
    <property type="entry name" value="Winged helix-like DNA-binding domain superfamily/Winged helix DNA-binding domain"/>
    <property type="match status" value="1"/>
</dbReference>
<accession>A0A6G9YRY4</accession>
<dbReference type="GO" id="GO:0043565">
    <property type="term" value="F:sequence-specific DNA binding"/>
    <property type="evidence" value="ECO:0007669"/>
    <property type="project" value="InterPro"/>
</dbReference>
<dbReference type="Gene3D" id="3.30.70.920">
    <property type="match status" value="1"/>
</dbReference>
<dbReference type="KEGG" id="nah:F5544_40760"/>
<keyword evidence="6" id="KW-1185">Reference proteome</keyword>
<dbReference type="PANTHER" id="PTHR30154:SF34">
    <property type="entry name" value="TRANSCRIPTIONAL REGULATOR AZLB"/>
    <property type="match status" value="1"/>
</dbReference>
<dbReference type="InterPro" id="IPR036390">
    <property type="entry name" value="WH_DNA-bd_sf"/>
</dbReference>
<dbReference type="PROSITE" id="PS50956">
    <property type="entry name" value="HTH_ASNC_2"/>
    <property type="match status" value="1"/>
</dbReference>
<dbReference type="Pfam" id="PF01037">
    <property type="entry name" value="AsnC_trans_reg"/>
    <property type="match status" value="1"/>
</dbReference>
<proteinExistence type="predicted"/>
<evidence type="ECO:0000313" key="5">
    <source>
        <dbReference type="EMBL" id="QIS15968.1"/>
    </source>
</evidence>
<keyword evidence="2" id="KW-0238">DNA-binding</keyword>
<keyword evidence="3" id="KW-0804">Transcription</keyword>
<dbReference type="GO" id="GO:0005829">
    <property type="term" value="C:cytosol"/>
    <property type="evidence" value="ECO:0007669"/>
    <property type="project" value="TreeGrafter"/>
</dbReference>
<dbReference type="Pfam" id="PF13412">
    <property type="entry name" value="HTH_24"/>
    <property type="match status" value="1"/>
</dbReference>
<evidence type="ECO:0000256" key="1">
    <source>
        <dbReference type="ARBA" id="ARBA00023015"/>
    </source>
</evidence>
<feature type="domain" description="HTH asnC-type" evidence="4">
    <location>
        <begin position="25"/>
        <end position="86"/>
    </location>
</feature>
<name>A0A6G9YRY4_9NOCA</name>
<dbReference type="SUPFAM" id="SSF46785">
    <property type="entry name" value="Winged helix' DNA-binding domain"/>
    <property type="match status" value="1"/>
</dbReference>
<dbReference type="AlphaFoldDB" id="A0A6G9YRY4"/>
<dbReference type="SMART" id="SM00344">
    <property type="entry name" value="HTH_ASNC"/>
    <property type="match status" value="1"/>
</dbReference>
<dbReference type="Proteomes" id="UP000503540">
    <property type="component" value="Chromosome"/>
</dbReference>
<dbReference type="SUPFAM" id="SSF54909">
    <property type="entry name" value="Dimeric alpha+beta barrel"/>
    <property type="match status" value="1"/>
</dbReference>
<evidence type="ECO:0000256" key="3">
    <source>
        <dbReference type="ARBA" id="ARBA00023163"/>
    </source>
</evidence>
<reference evidence="5 6" key="1">
    <citation type="journal article" date="2019" name="ACS Chem. Biol.">
        <title>Identification and Mobilization of a Cryptic Antibiotic Biosynthesis Gene Locus from a Human-Pathogenic Nocardia Isolate.</title>
        <authorList>
            <person name="Herisse M."/>
            <person name="Ishida K."/>
            <person name="Porter J.L."/>
            <person name="Howden B."/>
            <person name="Hertweck C."/>
            <person name="Stinear T.P."/>
            <person name="Pidot S.J."/>
        </authorList>
    </citation>
    <scope>NUCLEOTIDE SEQUENCE [LARGE SCALE GENOMIC DNA]</scope>
    <source>
        <strain evidence="5 6">AUSMDU00012717</strain>
    </source>
</reference>
<gene>
    <name evidence="5" type="ORF">F5544_40760</name>
</gene>
<dbReference type="EMBL" id="CP046172">
    <property type="protein sequence ID" value="QIS15968.1"/>
    <property type="molecule type" value="Genomic_DNA"/>
</dbReference>
<organism evidence="5 6">
    <name type="scientific">Nocardia arthritidis</name>
    <dbReference type="NCBI Taxonomy" id="228602"/>
    <lineage>
        <taxon>Bacteria</taxon>
        <taxon>Bacillati</taxon>
        <taxon>Actinomycetota</taxon>
        <taxon>Actinomycetes</taxon>
        <taxon>Mycobacteriales</taxon>
        <taxon>Nocardiaceae</taxon>
        <taxon>Nocardia</taxon>
    </lineage>
</organism>
<dbReference type="InterPro" id="IPR000485">
    <property type="entry name" value="AsnC-type_HTH_dom"/>
</dbReference>
<dbReference type="InterPro" id="IPR019888">
    <property type="entry name" value="Tscrpt_reg_AsnC-like"/>
</dbReference>
<dbReference type="PRINTS" id="PR00033">
    <property type="entry name" value="HTHASNC"/>
</dbReference>
<dbReference type="GO" id="GO:0043200">
    <property type="term" value="P:response to amino acid"/>
    <property type="evidence" value="ECO:0007669"/>
    <property type="project" value="TreeGrafter"/>
</dbReference>
<dbReference type="InterPro" id="IPR011008">
    <property type="entry name" value="Dimeric_a/b-barrel"/>
</dbReference>
<dbReference type="InterPro" id="IPR036388">
    <property type="entry name" value="WH-like_DNA-bd_sf"/>
</dbReference>
<dbReference type="InterPro" id="IPR019887">
    <property type="entry name" value="Tscrpt_reg_AsnC/Lrp_C"/>
</dbReference>
<protein>
    <submittedName>
        <fullName evidence="5">AsnC family transcriptional regulator</fullName>
    </submittedName>
</protein>
<keyword evidence="1" id="KW-0805">Transcription regulation</keyword>